<protein>
    <submittedName>
        <fullName evidence="1">Uncharacterized protein</fullName>
    </submittedName>
</protein>
<accession>A0A1G1XNP9</accession>
<dbReference type="EMBL" id="MHHZ01000014">
    <property type="protein sequence ID" value="OGY41743.1"/>
    <property type="molecule type" value="Genomic_DNA"/>
</dbReference>
<sequence>MKSISLSAKVEILVEDDWTDLCKHDFFRQKKCRFLFTDNIHKKAHCAFFDKELHVETNCSENDKSCSCPYVDKVTRCPDCVKVFGKARK</sequence>
<reference evidence="1 2" key="1">
    <citation type="journal article" date="2016" name="Nat. Commun.">
        <title>Thousands of microbial genomes shed light on interconnected biogeochemical processes in an aquifer system.</title>
        <authorList>
            <person name="Anantharaman K."/>
            <person name="Brown C.T."/>
            <person name="Hug L.A."/>
            <person name="Sharon I."/>
            <person name="Castelle C.J."/>
            <person name="Probst A.J."/>
            <person name="Thomas B.C."/>
            <person name="Singh A."/>
            <person name="Wilkins M.J."/>
            <person name="Karaoz U."/>
            <person name="Brodie E.L."/>
            <person name="Williams K.H."/>
            <person name="Hubbard S.S."/>
            <person name="Banfield J.F."/>
        </authorList>
    </citation>
    <scope>NUCLEOTIDE SEQUENCE [LARGE SCALE GENOMIC DNA]</scope>
</reference>
<organism evidence="1 2">
    <name type="scientific">Candidatus Buchananbacteria bacterium RBG_13_36_9</name>
    <dbReference type="NCBI Taxonomy" id="1797530"/>
    <lineage>
        <taxon>Bacteria</taxon>
        <taxon>Candidatus Buchananiibacteriota</taxon>
    </lineage>
</organism>
<gene>
    <name evidence="1" type="ORF">A2Y82_02590</name>
</gene>
<dbReference type="AlphaFoldDB" id="A0A1G1XNP9"/>
<evidence type="ECO:0000313" key="1">
    <source>
        <dbReference type="EMBL" id="OGY41743.1"/>
    </source>
</evidence>
<dbReference type="Proteomes" id="UP000176498">
    <property type="component" value="Unassembled WGS sequence"/>
</dbReference>
<proteinExistence type="predicted"/>
<evidence type="ECO:0000313" key="2">
    <source>
        <dbReference type="Proteomes" id="UP000176498"/>
    </source>
</evidence>
<name>A0A1G1XNP9_9BACT</name>
<comment type="caution">
    <text evidence="1">The sequence shown here is derived from an EMBL/GenBank/DDBJ whole genome shotgun (WGS) entry which is preliminary data.</text>
</comment>